<reference evidence="7 8" key="1">
    <citation type="submission" date="2018-10" db="EMBL/GenBank/DDBJ databases">
        <title>Draft genome of Cortibacter populi DSM10536.</title>
        <authorList>
            <person name="Bernier A.-M."/>
            <person name="Bernard K."/>
        </authorList>
    </citation>
    <scope>NUCLEOTIDE SEQUENCE [LARGE SCALE GENOMIC DNA]</scope>
    <source>
        <strain evidence="7 8">DSM 105136</strain>
    </source>
</reference>
<dbReference type="SUPFAM" id="SSF48498">
    <property type="entry name" value="Tetracyclin repressor-like, C-terminal domain"/>
    <property type="match status" value="1"/>
</dbReference>
<protein>
    <submittedName>
        <fullName evidence="7">TetR/AcrR family transcriptional regulator</fullName>
    </submittedName>
</protein>
<dbReference type="SUPFAM" id="SSF46689">
    <property type="entry name" value="Homeodomain-like"/>
    <property type="match status" value="1"/>
</dbReference>
<keyword evidence="2 4" id="KW-0238">DNA-binding</keyword>
<evidence type="ECO:0000256" key="2">
    <source>
        <dbReference type="ARBA" id="ARBA00023125"/>
    </source>
</evidence>
<evidence type="ECO:0000256" key="1">
    <source>
        <dbReference type="ARBA" id="ARBA00023015"/>
    </source>
</evidence>
<dbReference type="PANTHER" id="PTHR30055">
    <property type="entry name" value="HTH-TYPE TRANSCRIPTIONAL REGULATOR RUTR"/>
    <property type="match status" value="1"/>
</dbReference>
<dbReference type="GO" id="GO:0000976">
    <property type="term" value="F:transcription cis-regulatory region binding"/>
    <property type="evidence" value="ECO:0007669"/>
    <property type="project" value="TreeGrafter"/>
</dbReference>
<dbReference type="InterPro" id="IPR001647">
    <property type="entry name" value="HTH_TetR"/>
</dbReference>
<dbReference type="FunFam" id="1.10.10.60:FF:000141">
    <property type="entry name" value="TetR family transcriptional regulator"/>
    <property type="match status" value="1"/>
</dbReference>
<dbReference type="EMBL" id="RDQO01000001">
    <property type="protein sequence ID" value="RMX08176.1"/>
    <property type="molecule type" value="Genomic_DNA"/>
</dbReference>
<dbReference type="PROSITE" id="PS50977">
    <property type="entry name" value="HTH_TETR_2"/>
    <property type="match status" value="1"/>
</dbReference>
<dbReference type="AlphaFoldDB" id="A0A3M6QYS8"/>
<dbReference type="Proteomes" id="UP000278006">
    <property type="component" value="Unassembled WGS sequence"/>
</dbReference>
<dbReference type="InterPro" id="IPR009057">
    <property type="entry name" value="Homeodomain-like_sf"/>
</dbReference>
<keyword evidence="3" id="KW-0804">Transcription</keyword>
<evidence type="ECO:0000313" key="8">
    <source>
        <dbReference type="Proteomes" id="UP000278006"/>
    </source>
</evidence>
<dbReference type="PANTHER" id="PTHR30055:SF234">
    <property type="entry name" value="HTH-TYPE TRANSCRIPTIONAL REGULATOR BETI"/>
    <property type="match status" value="1"/>
</dbReference>
<dbReference type="GO" id="GO:0003700">
    <property type="term" value="F:DNA-binding transcription factor activity"/>
    <property type="evidence" value="ECO:0007669"/>
    <property type="project" value="TreeGrafter"/>
</dbReference>
<proteinExistence type="predicted"/>
<dbReference type="PRINTS" id="PR00455">
    <property type="entry name" value="HTHTETR"/>
</dbReference>
<comment type="caution">
    <text evidence="7">The sequence shown here is derived from an EMBL/GenBank/DDBJ whole genome shotgun (WGS) entry which is preliminary data.</text>
</comment>
<evidence type="ECO:0000259" key="6">
    <source>
        <dbReference type="PROSITE" id="PS50977"/>
    </source>
</evidence>
<evidence type="ECO:0000256" key="5">
    <source>
        <dbReference type="SAM" id="MobiDB-lite"/>
    </source>
</evidence>
<feature type="compositionally biased region" description="Polar residues" evidence="5">
    <location>
        <begin position="1"/>
        <end position="15"/>
    </location>
</feature>
<evidence type="ECO:0000256" key="3">
    <source>
        <dbReference type="ARBA" id="ARBA00023163"/>
    </source>
</evidence>
<feature type="region of interest" description="Disordered" evidence="5">
    <location>
        <begin position="1"/>
        <end position="21"/>
    </location>
</feature>
<dbReference type="InterPro" id="IPR050109">
    <property type="entry name" value="HTH-type_TetR-like_transc_reg"/>
</dbReference>
<keyword evidence="8" id="KW-1185">Reference proteome</keyword>
<dbReference type="OrthoDB" id="6684185at2"/>
<gene>
    <name evidence="7" type="ORF">D8I35_03420</name>
</gene>
<feature type="domain" description="HTH tetR-type" evidence="6">
    <location>
        <begin position="23"/>
        <end position="83"/>
    </location>
</feature>
<organism evidence="7 8">
    <name type="scientific">Corticibacter populi</name>
    <dbReference type="NCBI Taxonomy" id="1550736"/>
    <lineage>
        <taxon>Bacteria</taxon>
        <taxon>Pseudomonadati</taxon>
        <taxon>Pseudomonadota</taxon>
        <taxon>Betaproteobacteria</taxon>
        <taxon>Burkholderiales</taxon>
        <taxon>Comamonadaceae</taxon>
        <taxon>Corticibacter</taxon>
    </lineage>
</organism>
<name>A0A3M6QYS8_9BURK</name>
<sequence length="215" mass="23276">MSSMPERPATSSVTRLSRPARQAQTREALLATARRLFIENGYGGTSIRDIAEQAGYSQGAFYSNFDSKEALLLELLRGHMQAEAEQLAVLVAPAQRSLEAILDDLQAWAGTLDSDVNWSMLSVELQLNAQRCETFAAAYRAIWQQHAQTLAQLIGQMFAQRGMRPPVANEAIASALMALVHGLALQRAATGTAATGQMVVIFLRGLLALAENSTT</sequence>
<dbReference type="Pfam" id="PF00440">
    <property type="entry name" value="TetR_N"/>
    <property type="match status" value="1"/>
</dbReference>
<accession>A0A3M6QYS8</accession>
<dbReference type="InterPro" id="IPR036271">
    <property type="entry name" value="Tet_transcr_reg_TetR-rel_C_sf"/>
</dbReference>
<evidence type="ECO:0000313" key="7">
    <source>
        <dbReference type="EMBL" id="RMX08176.1"/>
    </source>
</evidence>
<dbReference type="Gene3D" id="1.10.10.60">
    <property type="entry name" value="Homeodomain-like"/>
    <property type="match status" value="1"/>
</dbReference>
<keyword evidence="1" id="KW-0805">Transcription regulation</keyword>
<feature type="DNA-binding region" description="H-T-H motif" evidence="4">
    <location>
        <begin position="46"/>
        <end position="65"/>
    </location>
</feature>
<evidence type="ECO:0000256" key="4">
    <source>
        <dbReference type="PROSITE-ProRule" id="PRU00335"/>
    </source>
</evidence>
<dbReference type="Gene3D" id="1.10.357.10">
    <property type="entry name" value="Tetracycline Repressor, domain 2"/>
    <property type="match status" value="1"/>
</dbReference>